<feature type="transmembrane region" description="Helical" evidence="5">
    <location>
        <begin position="87"/>
        <end position="107"/>
    </location>
</feature>
<dbReference type="GeneID" id="116302775"/>
<sequence>EIKERSPLLPAHSLQAEYSNNYKESLDTQGEETIPREAVFKVYKRRWYILTLYTAIALNCNMAWNAWGPISEPCKIIFGWGNWQVLFLASWAATSLILSAVPSTYLMDMKGLRKSVISCASLLTAGKVFQVIPSSDPLTRTILLNIGQCISMLSTPVGLGAPPSISATWFPPEERTTATAISTLVAYIGLPVAFIIGPYMVQILEITYSPQTNNTMNLNVSISNYTKVYDIDAMSSDLTKHMGVHLGISMFLLVCALLYFPDKPPLPPCETSGGPPHEYGESIQALLFDRSYLHLVVIFALSYGVYFGWISVLALAVKPFGVDESLAGWLGASATTAGIFSGLCLAR</sequence>
<dbReference type="GO" id="GO:0016020">
    <property type="term" value="C:membrane"/>
    <property type="evidence" value="ECO:0007669"/>
    <property type="project" value="UniProtKB-SubCell"/>
</dbReference>
<evidence type="ECO:0000256" key="3">
    <source>
        <dbReference type="ARBA" id="ARBA00022989"/>
    </source>
</evidence>
<evidence type="ECO:0000256" key="5">
    <source>
        <dbReference type="SAM" id="Phobius"/>
    </source>
</evidence>
<feature type="transmembrane region" description="Helical" evidence="5">
    <location>
        <begin position="242"/>
        <end position="260"/>
    </location>
</feature>
<evidence type="ECO:0000256" key="2">
    <source>
        <dbReference type="ARBA" id="ARBA00022692"/>
    </source>
</evidence>
<dbReference type="Gene3D" id="1.20.1250.20">
    <property type="entry name" value="MFS general substrate transporter like domains"/>
    <property type="match status" value="1"/>
</dbReference>
<feature type="transmembrane region" description="Helical" evidence="5">
    <location>
        <begin position="326"/>
        <end position="346"/>
    </location>
</feature>
<feature type="transmembrane region" description="Helical" evidence="5">
    <location>
        <begin position="292"/>
        <end position="314"/>
    </location>
</feature>
<dbReference type="PANTHER" id="PTHR10924:SF27">
    <property type="entry name" value="SOLUTE CARRIER FAMILY 49 MEMBER 4"/>
    <property type="match status" value="1"/>
</dbReference>
<evidence type="ECO:0000313" key="7">
    <source>
        <dbReference type="RefSeq" id="XP_031568006.1"/>
    </source>
</evidence>
<feature type="transmembrane region" description="Helical" evidence="5">
    <location>
        <begin position="47"/>
        <end position="67"/>
    </location>
</feature>
<dbReference type="Proteomes" id="UP000515163">
    <property type="component" value="Unplaced"/>
</dbReference>
<dbReference type="OrthoDB" id="5983710at2759"/>
<proteinExistence type="predicted"/>
<name>A0A6P8ILY2_ACTTE</name>
<gene>
    <name evidence="7" type="primary">LOC116302775</name>
</gene>
<dbReference type="AlphaFoldDB" id="A0A6P8ILY2"/>
<keyword evidence="2 5" id="KW-0812">Transmembrane</keyword>
<comment type="subcellular location">
    <subcellularLocation>
        <location evidence="1">Membrane</location>
        <topology evidence="1">Multi-pass membrane protein</topology>
    </subcellularLocation>
</comment>
<keyword evidence="6" id="KW-1185">Reference proteome</keyword>
<dbReference type="InterPro" id="IPR036259">
    <property type="entry name" value="MFS_trans_sf"/>
</dbReference>
<keyword evidence="3 5" id="KW-1133">Transmembrane helix</keyword>
<dbReference type="InParanoid" id="A0A6P8ILY2"/>
<dbReference type="PANTHER" id="PTHR10924">
    <property type="entry name" value="MAJOR FACILITATOR SUPERFAMILY PROTEIN-RELATED"/>
    <property type="match status" value="1"/>
</dbReference>
<dbReference type="InterPro" id="IPR049680">
    <property type="entry name" value="FLVCR1-2_SLC49-like"/>
</dbReference>
<feature type="transmembrane region" description="Helical" evidence="5">
    <location>
        <begin position="184"/>
        <end position="204"/>
    </location>
</feature>
<protein>
    <submittedName>
        <fullName evidence="7">Solute carrier family 49 member 4-like</fullName>
    </submittedName>
</protein>
<organism evidence="6 7">
    <name type="scientific">Actinia tenebrosa</name>
    <name type="common">Australian red waratah sea anemone</name>
    <dbReference type="NCBI Taxonomy" id="6105"/>
    <lineage>
        <taxon>Eukaryota</taxon>
        <taxon>Metazoa</taxon>
        <taxon>Cnidaria</taxon>
        <taxon>Anthozoa</taxon>
        <taxon>Hexacorallia</taxon>
        <taxon>Actiniaria</taxon>
        <taxon>Actiniidae</taxon>
        <taxon>Actinia</taxon>
    </lineage>
</organism>
<evidence type="ECO:0000256" key="1">
    <source>
        <dbReference type="ARBA" id="ARBA00004141"/>
    </source>
</evidence>
<dbReference type="SUPFAM" id="SSF103473">
    <property type="entry name" value="MFS general substrate transporter"/>
    <property type="match status" value="1"/>
</dbReference>
<evidence type="ECO:0000313" key="6">
    <source>
        <dbReference type="Proteomes" id="UP000515163"/>
    </source>
</evidence>
<reference evidence="7" key="1">
    <citation type="submission" date="2025-08" db="UniProtKB">
        <authorList>
            <consortium name="RefSeq"/>
        </authorList>
    </citation>
    <scope>IDENTIFICATION</scope>
    <source>
        <tissue evidence="7">Tentacle</tissue>
    </source>
</reference>
<dbReference type="KEGG" id="aten:116302775"/>
<dbReference type="RefSeq" id="XP_031568006.1">
    <property type="nucleotide sequence ID" value="XM_031712146.1"/>
</dbReference>
<evidence type="ECO:0000256" key="4">
    <source>
        <dbReference type="ARBA" id="ARBA00023136"/>
    </source>
</evidence>
<feature type="non-terminal residue" evidence="7">
    <location>
        <position position="1"/>
    </location>
</feature>
<keyword evidence="4 5" id="KW-0472">Membrane</keyword>
<accession>A0A6P8ILY2</accession>